<reference evidence="2 3" key="1">
    <citation type="journal article" date="2020" name="Nature">
        <title>Six reference-quality genomes reveal evolution of bat adaptations.</title>
        <authorList>
            <person name="Jebb D."/>
            <person name="Huang Z."/>
            <person name="Pippel M."/>
            <person name="Hughes G.M."/>
            <person name="Lavrichenko K."/>
            <person name="Devanna P."/>
            <person name="Winkler S."/>
            <person name="Jermiin L.S."/>
            <person name="Skirmuntt E.C."/>
            <person name="Katzourakis A."/>
            <person name="Burkitt-Gray L."/>
            <person name="Ray D.A."/>
            <person name="Sullivan K.A.M."/>
            <person name="Roscito J.G."/>
            <person name="Kirilenko B.M."/>
            <person name="Davalos L.M."/>
            <person name="Corthals A.P."/>
            <person name="Power M.L."/>
            <person name="Jones G."/>
            <person name="Ransome R.D."/>
            <person name="Dechmann D.K.N."/>
            <person name="Locatelli A.G."/>
            <person name="Puechmaille S.J."/>
            <person name="Fedrigo O."/>
            <person name="Jarvis E.D."/>
            <person name="Hiller M."/>
            <person name="Vernes S.C."/>
            <person name="Myers E.W."/>
            <person name="Teeling E.C."/>
        </authorList>
    </citation>
    <scope>NUCLEOTIDE SEQUENCE [LARGE SCALE GENOMIC DNA]</scope>
    <source>
        <strain evidence="2">MMolMol1</strain>
        <tissue evidence="2">Muscle</tissue>
    </source>
</reference>
<accession>A0A7J8C5B2</accession>
<dbReference type="AlphaFoldDB" id="A0A7J8C5B2"/>
<dbReference type="InterPro" id="IPR001909">
    <property type="entry name" value="KRAB"/>
</dbReference>
<dbReference type="Gene3D" id="6.10.140.140">
    <property type="match status" value="1"/>
</dbReference>
<evidence type="ECO:0000313" key="2">
    <source>
        <dbReference type="EMBL" id="KAF6405969.1"/>
    </source>
</evidence>
<dbReference type="InterPro" id="IPR036051">
    <property type="entry name" value="KRAB_dom_sf"/>
</dbReference>
<dbReference type="EMBL" id="JACASF010000021">
    <property type="protein sequence ID" value="KAF6405969.1"/>
    <property type="molecule type" value="Genomic_DNA"/>
</dbReference>
<sequence>MAAAALRRPAEVRAGPPNLQHLTARTPAARGHVTFEDVAVYFSWEEWGLLDEAQRCLYRNVMLENFALMASLGLASSGTHEITQLEQRGEPLFLACGVMAADMLRGTWREKQERSELGEGFI</sequence>
<dbReference type="SUPFAM" id="SSF109640">
    <property type="entry name" value="KRAB domain (Kruppel-associated box)"/>
    <property type="match status" value="1"/>
</dbReference>
<dbReference type="InterPro" id="IPR050169">
    <property type="entry name" value="Krueppel_C2H2_ZnF"/>
</dbReference>
<evidence type="ECO:0000313" key="3">
    <source>
        <dbReference type="Proteomes" id="UP000550707"/>
    </source>
</evidence>
<dbReference type="PROSITE" id="PS50805">
    <property type="entry name" value="KRAB"/>
    <property type="match status" value="1"/>
</dbReference>
<dbReference type="GO" id="GO:0006355">
    <property type="term" value="P:regulation of DNA-templated transcription"/>
    <property type="evidence" value="ECO:0007669"/>
    <property type="project" value="InterPro"/>
</dbReference>
<dbReference type="PANTHER" id="PTHR23232">
    <property type="entry name" value="KRAB DOMAIN C2H2 ZINC FINGER"/>
    <property type="match status" value="1"/>
</dbReference>
<dbReference type="Pfam" id="PF01352">
    <property type="entry name" value="KRAB"/>
    <property type="match status" value="1"/>
</dbReference>
<dbReference type="PANTHER" id="PTHR23232:SF133">
    <property type="entry name" value="RIKEN CDNA 1700020N01 GENE"/>
    <property type="match status" value="1"/>
</dbReference>
<name>A0A7J8C5B2_MOLMO</name>
<protein>
    <recommendedName>
        <fullName evidence="1">KRAB domain-containing protein</fullName>
    </recommendedName>
</protein>
<dbReference type="CDD" id="cd07765">
    <property type="entry name" value="KRAB_A-box"/>
    <property type="match status" value="1"/>
</dbReference>
<feature type="domain" description="KRAB" evidence="1">
    <location>
        <begin position="33"/>
        <end position="104"/>
    </location>
</feature>
<proteinExistence type="predicted"/>
<comment type="caution">
    <text evidence="2">The sequence shown here is derived from an EMBL/GenBank/DDBJ whole genome shotgun (WGS) entry which is preliminary data.</text>
</comment>
<gene>
    <name evidence="2" type="ORF">HJG59_000111</name>
</gene>
<evidence type="ECO:0000259" key="1">
    <source>
        <dbReference type="PROSITE" id="PS50805"/>
    </source>
</evidence>
<dbReference type="Proteomes" id="UP000550707">
    <property type="component" value="Unassembled WGS sequence"/>
</dbReference>
<dbReference type="SMART" id="SM00349">
    <property type="entry name" value="KRAB"/>
    <property type="match status" value="1"/>
</dbReference>
<organism evidence="2 3">
    <name type="scientific">Molossus molossus</name>
    <name type="common">Pallas' mastiff bat</name>
    <name type="synonym">Vespertilio molossus</name>
    <dbReference type="NCBI Taxonomy" id="27622"/>
    <lineage>
        <taxon>Eukaryota</taxon>
        <taxon>Metazoa</taxon>
        <taxon>Chordata</taxon>
        <taxon>Craniata</taxon>
        <taxon>Vertebrata</taxon>
        <taxon>Euteleostomi</taxon>
        <taxon>Mammalia</taxon>
        <taxon>Eutheria</taxon>
        <taxon>Laurasiatheria</taxon>
        <taxon>Chiroptera</taxon>
        <taxon>Yangochiroptera</taxon>
        <taxon>Molossidae</taxon>
        <taxon>Molossus</taxon>
    </lineage>
</organism>
<keyword evidence="3" id="KW-1185">Reference proteome</keyword>